<keyword evidence="5" id="KW-1185">Reference proteome</keyword>
<feature type="domain" description="RRM" evidence="3">
    <location>
        <begin position="1"/>
        <end position="66"/>
    </location>
</feature>
<evidence type="ECO:0000256" key="1">
    <source>
        <dbReference type="PROSITE-ProRule" id="PRU00176"/>
    </source>
</evidence>
<feature type="region of interest" description="Disordered" evidence="2">
    <location>
        <begin position="121"/>
        <end position="141"/>
    </location>
</feature>
<comment type="caution">
    <text evidence="4">The sequence shown here is derived from an EMBL/GenBank/DDBJ whole genome shotgun (WGS) entry which is preliminary data.</text>
</comment>
<sequence length="141" mass="16550">MQWLWKVFSSTGKVEDIYMSKKVRRNNPLKFAFIRYRTKEEIRRTIERLNGWIVWGCRMSLTELRYRRFGGKGKGDRKVTNGKMGETQQMGVEAPENQDTRGYKGNSGSYKEALLKDKETEIGRNLDKDNDTQTLGKLRTF</sequence>
<evidence type="ECO:0000259" key="3">
    <source>
        <dbReference type="PROSITE" id="PS50102"/>
    </source>
</evidence>
<accession>A0ABU6RIM9</accession>
<dbReference type="EMBL" id="JASCZI010030613">
    <property type="protein sequence ID" value="MED6123887.1"/>
    <property type="molecule type" value="Genomic_DNA"/>
</dbReference>
<feature type="compositionally biased region" description="Basic and acidic residues" evidence="2">
    <location>
        <begin position="121"/>
        <end position="131"/>
    </location>
</feature>
<dbReference type="InterPro" id="IPR035979">
    <property type="entry name" value="RBD_domain_sf"/>
</dbReference>
<feature type="region of interest" description="Disordered" evidence="2">
    <location>
        <begin position="72"/>
        <end position="109"/>
    </location>
</feature>
<dbReference type="InterPro" id="IPR000504">
    <property type="entry name" value="RRM_dom"/>
</dbReference>
<dbReference type="Pfam" id="PF00076">
    <property type="entry name" value="RRM_1"/>
    <property type="match status" value="1"/>
</dbReference>
<dbReference type="InterPro" id="IPR012677">
    <property type="entry name" value="Nucleotide-bd_a/b_plait_sf"/>
</dbReference>
<evidence type="ECO:0000313" key="4">
    <source>
        <dbReference type="EMBL" id="MED6123887.1"/>
    </source>
</evidence>
<evidence type="ECO:0000313" key="5">
    <source>
        <dbReference type="Proteomes" id="UP001341840"/>
    </source>
</evidence>
<proteinExistence type="predicted"/>
<dbReference type="CDD" id="cd00590">
    <property type="entry name" value="RRM_SF"/>
    <property type="match status" value="1"/>
</dbReference>
<name>A0ABU6RIM9_9FABA</name>
<organism evidence="4 5">
    <name type="scientific">Stylosanthes scabra</name>
    <dbReference type="NCBI Taxonomy" id="79078"/>
    <lineage>
        <taxon>Eukaryota</taxon>
        <taxon>Viridiplantae</taxon>
        <taxon>Streptophyta</taxon>
        <taxon>Embryophyta</taxon>
        <taxon>Tracheophyta</taxon>
        <taxon>Spermatophyta</taxon>
        <taxon>Magnoliopsida</taxon>
        <taxon>eudicotyledons</taxon>
        <taxon>Gunneridae</taxon>
        <taxon>Pentapetalae</taxon>
        <taxon>rosids</taxon>
        <taxon>fabids</taxon>
        <taxon>Fabales</taxon>
        <taxon>Fabaceae</taxon>
        <taxon>Papilionoideae</taxon>
        <taxon>50 kb inversion clade</taxon>
        <taxon>dalbergioids sensu lato</taxon>
        <taxon>Dalbergieae</taxon>
        <taxon>Pterocarpus clade</taxon>
        <taxon>Stylosanthes</taxon>
    </lineage>
</organism>
<evidence type="ECO:0000256" key="2">
    <source>
        <dbReference type="SAM" id="MobiDB-lite"/>
    </source>
</evidence>
<gene>
    <name evidence="4" type="ORF">PIB30_053869</name>
</gene>
<dbReference type="Proteomes" id="UP001341840">
    <property type="component" value="Unassembled WGS sequence"/>
</dbReference>
<protein>
    <recommendedName>
        <fullName evidence="3">RRM domain-containing protein</fullName>
    </recommendedName>
</protein>
<reference evidence="4 5" key="1">
    <citation type="journal article" date="2023" name="Plants (Basel)">
        <title>Bridging the Gap: Combining Genomics and Transcriptomics Approaches to Understand Stylosanthes scabra, an Orphan Legume from the Brazilian Caatinga.</title>
        <authorList>
            <person name="Ferreira-Neto J.R.C."/>
            <person name="da Silva M.D."/>
            <person name="Binneck E."/>
            <person name="de Melo N.F."/>
            <person name="da Silva R.H."/>
            <person name="de Melo A.L.T.M."/>
            <person name="Pandolfi V."/>
            <person name="Bustamante F.O."/>
            <person name="Brasileiro-Vidal A.C."/>
            <person name="Benko-Iseppon A.M."/>
        </authorList>
    </citation>
    <scope>NUCLEOTIDE SEQUENCE [LARGE SCALE GENOMIC DNA]</scope>
    <source>
        <tissue evidence="4">Leaves</tissue>
    </source>
</reference>
<dbReference type="PROSITE" id="PS50102">
    <property type="entry name" value="RRM"/>
    <property type="match status" value="1"/>
</dbReference>
<keyword evidence="1" id="KW-0694">RNA-binding</keyword>
<dbReference type="SUPFAM" id="SSF54928">
    <property type="entry name" value="RNA-binding domain, RBD"/>
    <property type="match status" value="1"/>
</dbReference>
<dbReference type="Gene3D" id="3.30.70.330">
    <property type="match status" value="1"/>
</dbReference>